<comment type="caution">
    <text evidence="2">The sequence shown here is derived from an EMBL/GenBank/DDBJ whole genome shotgun (WGS) entry which is preliminary data.</text>
</comment>
<dbReference type="Proteomes" id="UP001595616">
    <property type="component" value="Unassembled WGS sequence"/>
</dbReference>
<proteinExistence type="predicted"/>
<evidence type="ECO:0008006" key="4">
    <source>
        <dbReference type="Google" id="ProtNLM"/>
    </source>
</evidence>
<keyword evidence="1" id="KW-0732">Signal</keyword>
<evidence type="ECO:0000256" key="1">
    <source>
        <dbReference type="SAM" id="SignalP"/>
    </source>
</evidence>
<keyword evidence="3" id="KW-1185">Reference proteome</keyword>
<feature type="signal peptide" evidence="1">
    <location>
        <begin position="1"/>
        <end position="22"/>
    </location>
</feature>
<reference evidence="3" key="1">
    <citation type="journal article" date="2019" name="Int. J. Syst. Evol. Microbiol.">
        <title>The Global Catalogue of Microorganisms (GCM) 10K type strain sequencing project: providing services to taxonomists for standard genome sequencing and annotation.</title>
        <authorList>
            <consortium name="The Broad Institute Genomics Platform"/>
            <consortium name="The Broad Institute Genome Sequencing Center for Infectious Disease"/>
            <person name="Wu L."/>
            <person name="Ma J."/>
        </authorList>
    </citation>
    <scope>NUCLEOTIDE SEQUENCE [LARGE SCALE GENOMIC DNA]</scope>
    <source>
        <strain evidence="3">CECT 7956</strain>
    </source>
</reference>
<evidence type="ECO:0000313" key="3">
    <source>
        <dbReference type="Proteomes" id="UP001595616"/>
    </source>
</evidence>
<dbReference type="EMBL" id="JBHRYQ010000001">
    <property type="protein sequence ID" value="MFC3811925.1"/>
    <property type="molecule type" value="Genomic_DNA"/>
</dbReference>
<organism evidence="2 3">
    <name type="scientific">Lacihabitans lacunae</name>
    <dbReference type="NCBI Taxonomy" id="1028214"/>
    <lineage>
        <taxon>Bacteria</taxon>
        <taxon>Pseudomonadati</taxon>
        <taxon>Bacteroidota</taxon>
        <taxon>Cytophagia</taxon>
        <taxon>Cytophagales</taxon>
        <taxon>Leadbetterellaceae</taxon>
        <taxon>Lacihabitans</taxon>
    </lineage>
</organism>
<evidence type="ECO:0000313" key="2">
    <source>
        <dbReference type="EMBL" id="MFC3811925.1"/>
    </source>
</evidence>
<protein>
    <recommendedName>
        <fullName evidence="4">DNA-binding protein</fullName>
    </recommendedName>
</protein>
<gene>
    <name evidence="2" type="ORF">ACFOOI_14775</name>
</gene>
<sequence length="122" mass="13544">MRKLILIALFSCIAVVTSYAQADTISVEQADKFIGKDVVLKGTLKGFKEFTDKKGNLIMFLDIDDTYPNTLIGVTIFPNAFADIKLTKSDIGKTVYISGTMETYREKASLPIHEASQFKIVN</sequence>
<dbReference type="RefSeq" id="WP_379838777.1">
    <property type="nucleotide sequence ID" value="NZ_JBHRYQ010000001.1"/>
</dbReference>
<accession>A0ABV7YY26</accession>
<name>A0ABV7YY26_9BACT</name>
<feature type="chain" id="PRO_5045888096" description="DNA-binding protein" evidence="1">
    <location>
        <begin position="23"/>
        <end position="122"/>
    </location>
</feature>